<reference evidence="2" key="2">
    <citation type="submission" date="2015-01" db="EMBL/GenBank/DDBJ databases">
        <title>Evolutionary Origins and Diversification of the Mycorrhizal Mutualists.</title>
        <authorList>
            <consortium name="DOE Joint Genome Institute"/>
            <consortium name="Mycorrhizal Genomics Consortium"/>
            <person name="Kohler A."/>
            <person name="Kuo A."/>
            <person name="Nagy L.G."/>
            <person name="Floudas D."/>
            <person name="Copeland A."/>
            <person name="Barry K.W."/>
            <person name="Cichocki N."/>
            <person name="Veneault-Fourrey C."/>
            <person name="LaButti K."/>
            <person name="Lindquist E.A."/>
            <person name="Lipzen A."/>
            <person name="Lundell T."/>
            <person name="Morin E."/>
            <person name="Murat C."/>
            <person name="Riley R."/>
            <person name="Ohm R."/>
            <person name="Sun H."/>
            <person name="Tunlid A."/>
            <person name="Henrissat B."/>
            <person name="Grigoriev I.V."/>
            <person name="Hibbett D.S."/>
            <person name="Martin F."/>
        </authorList>
    </citation>
    <scope>NUCLEOTIDE SEQUENCE [LARGE SCALE GENOMIC DNA]</scope>
    <source>
        <strain evidence="2">Zn</strain>
    </source>
</reference>
<dbReference type="PANTHER" id="PTHR11803">
    <property type="entry name" value="2-IMINOBUTANOATE/2-IMINOPROPANOATE DEAMINASE RIDA"/>
    <property type="match status" value="1"/>
</dbReference>
<dbReference type="GO" id="GO:0005739">
    <property type="term" value="C:mitochondrion"/>
    <property type="evidence" value="ECO:0007669"/>
    <property type="project" value="TreeGrafter"/>
</dbReference>
<dbReference type="InterPro" id="IPR035959">
    <property type="entry name" value="RutC-like_sf"/>
</dbReference>
<organism evidence="1 2">
    <name type="scientific">Oidiodendron maius (strain Zn)</name>
    <dbReference type="NCBI Taxonomy" id="913774"/>
    <lineage>
        <taxon>Eukaryota</taxon>
        <taxon>Fungi</taxon>
        <taxon>Dikarya</taxon>
        <taxon>Ascomycota</taxon>
        <taxon>Pezizomycotina</taxon>
        <taxon>Leotiomycetes</taxon>
        <taxon>Leotiomycetes incertae sedis</taxon>
        <taxon>Myxotrichaceae</taxon>
        <taxon>Oidiodendron</taxon>
    </lineage>
</organism>
<dbReference type="GO" id="GO:0019239">
    <property type="term" value="F:deaminase activity"/>
    <property type="evidence" value="ECO:0007669"/>
    <property type="project" value="TreeGrafter"/>
</dbReference>
<dbReference type="InterPro" id="IPR006175">
    <property type="entry name" value="YjgF/YER057c/UK114"/>
</dbReference>
<evidence type="ECO:0000313" key="2">
    <source>
        <dbReference type="Proteomes" id="UP000054321"/>
    </source>
</evidence>
<protein>
    <submittedName>
        <fullName evidence="1">Uncharacterized protein</fullName>
    </submittedName>
</protein>
<reference evidence="1 2" key="1">
    <citation type="submission" date="2014-04" db="EMBL/GenBank/DDBJ databases">
        <authorList>
            <consortium name="DOE Joint Genome Institute"/>
            <person name="Kuo A."/>
            <person name="Martino E."/>
            <person name="Perotto S."/>
            <person name="Kohler A."/>
            <person name="Nagy L.G."/>
            <person name="Floudas D."/>
            <person name="Copeland A."/>
            <person name="Barry K.W."/>
            <person name="Cichocki N."/>
            <person name="Veneault-Fourrey C."/>
            <person name="LaButti K."/>
            <person name="Lindquist E.A."/>
            <person name="Lipzen A."/>
            <person name="Lundell T."/>
            <person name="Morin E."/>
            <person name="Murat C."/>
            <person name="Sun H."/>
            <person name="Tunlid A."/>
            <person name="Henrissat B."/>
            <person name="Grigoriev I.V."/>
            <person name="Hibbett D.S."/>
            <person name="Martin F."/>
            <person name="Nordberg H.P."/>
            <person name="Cantor M.N."/>
            <person name="Hua S.X."/>
        </authorList>
    </citation>
    <scope>NUCLEOTIDE SEQUENCE [LARGE SCALE GENOMIC DNA]</scope>
    <source>
        <strain evidence="1 2">Zn</strain>
    </source>
</reference>
<dbReference type="GO" id="GO:0005829">
    <property type="term" value="C:cytosol"/>
    <property type="evidence" value="ECO:0007669"/>
    <property type="project" value="TreeGrafter"/>
</dbReference>
<name>A0A0C3C1D6_OIDMZ</name>
<dbReference type="OrthoDB" id="309640at2759"/>
<evidence type="ECO:0000313" key="1">
    <source>
        <dbReference type="EMBL" id="KIM92608.1"/>
    </source>
</evidence>
<dbReference type="SUPFAM" id="SSF55298">
    <property type="entry name" value="YjgF-like"/>
    <property type="match status" value="1"/>
</dbReference>
<dbReference type="PANTHER" id="PTHR11803:SF39">
    <property type="entry name" value="2-IMINOBUTANOATE_2-IMINOPROPANOATE DEAMINASE"/>
    <property type="match status" value="1"/>
</dbReference>
<keyword evidence="2" id="KW-1185">Reference proteome</keyword>
<dbReference type="Pfam" id="PF01042">
    <property type="entry name" value="Ribonuc_L-PSP"/>
    <property type="match status" value="1"/>
</dbReference>
<dbReference type="HOGENOM" id="CLU_100715_1_0_1"/>
<gene>
    <name evidence="1" type="ORF">OIDMADRAFT_62413</name>
</gene>
<dbReference type="AlphaFoldDB" id="A0A0C3C1D6"/>
<accession>A0A0C3C1D6</accession>
<dbReference type="Proteomes" id="UP000054321">
    <property type="component" value="Unassembled WGS sequence"/>
</dbReference>
<proteinExistence type="predicted"/>
<dbReference type="Gene3D" id="3.30.1330.40">
    <property type="entry name" value="RutC-like"/>
    <property type="match status" value="1"/>
</dbReference>
<dbReference type="EMBL" id="KN832915">
    <property type="protein sequence ID" value="KIM92608.1"/>
    <property type="molecule type" value="Genomic_DNA"/>
</dbReference>
<dbReference type="STRING" id="913774.A0A0C3C1D6"/>
<dbReference type="InParanoid" id="A0A0C3C1D6"/>
<sequence length="146" mass="15221">MAEYKTPLNAAGIKAYNVPGLGEKLSSLLHISSAIVLPPNARTVVTSGITGYDSSMNLPTDLTEEVMNAFNSVEASLAAAGVKGGLQSVYKLTTYHTSLEDDAMEALSAAVEKFFGENRPAWAGVGVGSLYGGARIEIVAEAVLLE</sequence>